<name>A0ABQ2FFW1_9MICO</name>
<evidence type="ECO:0000313" key="3">
    <source>
        <dbReference type="Proteomes" id="UP000662111"/>
    </source>
</evidence>
<evidence type="ECO:0000256" key="1">
    <source>
        <dbReference type="SAM" id="Coils"/>
    </source>
</evidence>
<protein>
    <recommendedName>
        <fullName evidence="4">DUF222 domain-containing protein</fullName>
    </recommendedName>
</protein>
<keyword evidence="1" id="KW-0175">Coiled coil</keyword>
<proteinExistence type="predicted"/>
<keyword evidence="3" id="KW-1185">Reference proteome</keyword>
<dbReference type="Proteomes" id="UP000662111">
    <property type="component" value="Unassembled WGS sequence"/>
</dbReference>
<sequence>MSYLNHISELVETHRQSIEEDLADARAARAEAHAALAAVERRVASLEGLLELTTPTELSKPHTRMTLHEAMRTVLESVPERRMPAAELAKTIAARGLYRMRDGRPVEAQQVHARVGHYQHMFVRDAHGIGLA</sequence>
<dbReference type="EMBL" id="BMLB01000008">
    <property type="protein sequence ID" value="GGK83527.1"/>
    <property type="molecule type" value="Genomic_DNA"/>
</dbReference>
<evidence type="ECO:0000313" key="2">
    <source>
        <dbReference type="EMBL" id="GGK83527.1"/>
    </source>
</evidence>
<dbReference type="RefSeq" id="WP_022920024.1">
    <property type="nucleotide sequence ID" value="NZ_BMLB01000008.1"/>
</dbReference>
<evidence type="ECO:0008006" key="4">
    <source>
        <dbReference type="Google" id="ProtNLM"/>
    </source>
</evidence>
<gene>
    <name evidence="2" type="ORF">GCM10011509_34980</name>
</gene>
<feature type="coiled-coil region" evidence="1">
    <location>
        <begin position="15"/>
        <end position="42"/>
    </location>
</feature>
<organism evidence="2 3">
    <name type="scientific">Ornithinimicrobium pekingense</name>
    <dbReference type="NCBI Taxonomy" id="384677"/>
    <lineage>
        <taxon>Bacteria</taxon>
        <taxon>Bacillati</taxon>
        <taxon>Actinomycetota</taxon>
        <taxon>Actinomycetes</taxon>
        <taxon>Micrococcales</taxon>
        <taxon>Ornithinimicrobiaceae</taxon>
        <taxon>Ornithinimicrobium</taxon>
    </lineage>
</organism>
<reference evidence="3" key="1">
    <citation type="journal article" date="2019" name="Int. J. Syst. Evol. Microbiol.">
        <title>The Global Catalogue of Microorganisms (GCM) 10K type strain sequencing project: providing services to taxonomists for standard genome sequencing and annotation.</title>
        <authorList>
            <consortium name="The Broad Institute Genomics Platform"/>
            <consortium name="The Broad Institute Genome Sequencing Center for Infectious Disease"/>
            <person name="Wu L."/>
            <person name="Ma J."/>
        </authorList>
    </citation>
    <scope>NUCLEOTIDE SEQUENCE [LARGE SCALE GENOMIC DNA]</scope>
    <source>
        <strain evidence="3">CGMCC 1.5362</strain>
    </source>
</reference>
<accession>A0ABQ2FFW1</accession>
<comment type="caution">
    <text evidence="2">The sequence shown here is derived from an EMBL/GenBank/DDBJ whole genome shotgun (WGS) entry which is preliminary data.</text>
</comment>